<protein>
    <submittedName>
        <fullName evidence="1">Uncharacterized protein</fullName>
    </submittedName>
</protein>
<proteinExistence type="predicted"/>
<sequence length="73" mass="7665">MTNANSKVRINRNDVIALLAGIGLAVGFGTAGKADYDQAIADASMRKVMAEQGLWPQTVGGEMVASVENRSAR</sequence>
<reference evidence="1 2" key="1">
    <citation type="journal article" date="2016" name="Front. Microbiol.">
        <title>Genomic Resource of Rice Seed Associated Bacteria.</title>
        <authorList>
            <person name="Midha S."/>
            <person name="Bansal K."/>
            <person name="Sharma S."/>
            <person name="Kumar N."/>
            <person name="Patil P.P."/>
            <person name="Chaudhry V."/>
            <person name="Patil P.B."/>
        </authorList>
    </citation>
    <scope>NUCLEOTIDE SEQUENCE [LARGE SCALE GENOMIC DNA]</scope>
    <source>
        <strain evidence="1 2">NS96</strain>
    </source>
</reference>
<dbReference type="AlphaFoldDB" id="A0AAJ0LIM7"/>
<organism evidence="1 2">
    <name type="scientific">Pseudomonas parafulva</name>
    <dbReference type="NCBI Taxonomy" id="157782"/>
    <lineage>
        <taxon>Bacteria</taxon>
        <taxon>Pseudomonadati</taxon>
        <taxon>Pseudomonadota</taxon>
        <taxon>Gammaproteobacteria</taxon>
        <taxon>Pseudomonadales</taxon>
        <taxon>Pseudomonadaceae</taxon>
        <taxon>Pseudomonas</taxon>
    </lineage>
</organism>
<accession>A0AAJ0LIM7</accession>
<dbReference type="Proteomes" id="UP000071644">
    <property type="component" value="Unassembled WGS sequence"/>
</dbReference>
<comment type="caution">
    <text evidence="1">The sequence shown here is derived from an EMBL/GenBank/DDBJ whole genome shotgun (WGS) entry which is preliminary data.</text>
</comment>
<dbReference type="EMBL" id="LDSN01000036">
    <property type="protein sequence ID" value="KTT16880.1"/>
    <property type="molecule type" value="Genomic_DNA"/>
</dbReference>
<evidence type="ECO:0000313" key="2">
    <source>
        <dbReference type="Proteomes" id="UP000071644"/>
    </source>
</evidence>
<name>A0AAJ0LIM7_9PSED</name>
<evidence type="ECO:0000313" key="1">
    <source>
        <dbReference type="EMBL" id="KTT16880.1"/>
    </source>
</evidence>
<dbReference type="RefSeq" id="WP_058638996.1">
    <property type="nucleotide sequence ID" value="NZ_LDSN01000036.1"/>
</dbReference>
<gene>
    <name evidence="1" type="ORF">NS96R_14090</name>
</gene>